<gene>
    <name evidence="1" type="ordered locus">Natpe_4388</name>
</gene>
<protein>
    <submittedName>
        <fullName evidence="1">Uncharacterized protein</fullName>
    </submittedName>
</protein>
<dbReference type="EMBL" id="CP003374">
    <property type="protein sequence ID" value="AGB34081.1"/>
    <property type="molecule type" value="Genomic_DNA"/>
</dbReference>
<dbReference type="AlphaFoldDB" id="L0JUL0"/>
<keyword evidence="1" id="KW-0614">Plasmid</keyword>
<dbReference type="HOGENOM" id="CLU_3401594_0_0_2"/>
<geneLocation type="plasmid" evidence="1 2">
    <name>pNATPE02</name>
</geneLocation>
<name>L0JUL0_NATP1</name>
<dbReference type="Proteomes" id="UP000010843">
    <property type="component" value="Plasmid pNATPE02"/>
</dbReference>
<sequence>MNCSAKGWETLRSKYKRFIKTRASLLDSRY</sequence>
<proteinExistence type="predicted"/>
<evidence type="ECO:0000313" key="1">
    <source>
        <dbReference type="EMBL" id="AGB34081.1"/>
    </source>
</evidence>
<dbReference type="KEGG" id="npe:Natpe_4388"/>
<reference evidence="2" key="1">
    <citation type="submission" date="2012-02" db="EMBL/GenBank/DDBJ databases">
        <title>Complete sequence of plasmid 2 of Natrinema pellirubrum DSM 15624.</title>
        <authorList>
            <person name="Lucas S."/>
            <person name="Han J."/>
            <person name="Lapidus A."/>
            <person name="Cheng J.-F."/>
            <person name="Goodwin L."/>
            <person name="Pitluck S."/>
            <person name="Peters L."/>
            <person name="Teshima H."/>
            <person name="Detter J.C."/>
            <person name="Han C."/>
            <person name="Tapia R."/>
            <person name="Land M."/>
            <person name="Hauser L."/>
            <person name="Kyrpides N."/>
            <person name="Ivanova N."/>
            <person name="Pagani I."/>
            <person name="Sproer C."/>
            <person name="Anderson I."/>
            <person name="Woyke T."/>
        </authorList>
    </citation>
    <scope>NUCLEOTIDE SEQUENCE [LARGE SCALE GENOMIC DNA]</scope>
    <source>
        <strain evidence="2">DSM 15624 / JCM 10476 / NCIMB 786</strain>
        <plasmid evidence="2">pNATPE02</plasmid>
    </source>
</reference>
<organism evidence="1 2">
    <name type="scientific">Natrinema pellirubrum (strain DSM 15624 / CIP 106293 / JCM 10476 / NCIMB 786 / 157)</name>
    <dbReference type="NCBI Taxonomy" id="797303"/>
    <lineage>
        <taxon>Archaea</taxon>
        <taxon>Methanobacteriati</taxon>
        <taxon>Methanobacteriota</taxon>
        <taxon>Stenosarchaea group</taxon>
        <taxon>Halobacteria</taxon>
        <taxon>Halobacteriales</taxon>
        <taxon>Natrialbaceae</taxon>
        <taxon>Natrinema</taxon>
    </lineage>
</organism>
<accession>L0JUL0</accession>
<evidence type="ECO:0000313" key="2">
    <source>
        <dbReference type="Proteomes" id="UP000010843"/>
    </source>
</evidence>